<dbReference type="AlphaFoldDB" id="A0A2X5SB76"/>
<accession>A0A2X5SB76</accession>
<keyword evidence="2 3" id="KW-0472">Membrane</keyword>
<dbReference type="PROSITE" id="PS51123">
    <property type="entry name" value="OMPA_2"/>
    <property type="match status" value="1"/>
</dbReference>
<dbReference type="PRINTS" id="PR01021">
    <property type="entry name" value="OMPADOMAIN"/>
</dbReference>
<evidence type="ECO:0000256" key="3">
    <source>
        <dbReference type="PROSITE-ProRule" id="PRU00473"/>
    </source>
</evidence>
<organism evidence="5 6">
    <name type="scientific">Tatumella ptyseos</name>
    <dbReference type="NCBI Taxonomy" id="82987"/>
    <lineage>
        <taxon>Bacteria</taxon>
        <taxon>Pseudomonadati</taxon>
        <taxon>Pseudomonadota</taxon>
        <taxon>Gammaproteobacteria</taxon>
        <taxon>Enterobacterales</taxon>
        <taxon>Erwiniaceae</taxon>
        <taxon>Tatumella</taxon>
    </lineage>
</organism>
<name>A0A2X5SB76_9GAMM</name>
<feature type="domain" description="OmpA-like" evidence="4">
    <location>
        <begin position="6"/>
        <end position="124"/>
    </location>
</feature>
<protein>
    <submittedName>
        <fullName evidence="5">Outer membrane protein ArfA</fullName>
    </submittedName>
</protein>
<dbReference type="SUPFAM" id="SSF103088">
    <property type="entry name" value="OmpA-like"/>
    <property type="match status" value="1"/>
</dbReference>
<dbReference type="EMBL" id="LS483499">
    <property type="protein sequence ID" value="SQK72814.1"/>
    <property type="molecule type" value="Genomic_DNA"/>
</dbReference>
<evidence type="ECO:0000313" key="5">
    <source>
        <dbReference type="EMBL" id="SQK72814.1"/>
    </source>
</evidence>
<dbReference type="CDD" id="cd07185">
    <property type="entry name" value="OmpA_C-like"/>
    <property type="match status" value="1"/>
</dbReference>
<evidence type="ECO:0000313" key="6">
    <source>
        <dbReference type="Proteomes" id="UP000248758"/>
    </source>
</evidence>
<dbReference type="RefSeq" id="WP_111678406.1">
    <property type="nucleotide sequence ID" value="NZ_LS483499.1"/>
</dbReference>
<dbReference type="PANTHER" id="PTHR30329">
    <property type="entry name" value="STATOR ELEMENT OF FLAGELLAR MOTOR COMPLEX"/>
    <property type="match status" value="1"/>
</dbReference>
<proteinExistence type="predicted"/>
<dbReference type="KEGG" id="tpty:NCTC11468_00934"/>
<dbReference type="PANTHER" id="PTHR30329:SF20">
    <property type="entry name" value="EXPORTED PROTEIN"/>
    <property type="match status" value="1"/>
</dbReference>
<comment type="subcellular location">
    <subcellularLocation>
        <location evidence="1">Cell outer membrane</location>
    </subcellularLocation>
</comment>
<reference evidence="5 6" key="1">
    <citation type="submission" date="2018-06" db="EMBL/GenBank/DDBJ databases">
        <authorList>
            <consortium name="Pathogen Informatics"/>
            <person name="Doyle S."/>
        </authorList>
    </citation>
    <scope>NUCLEOTIDE SEQUENCE [LARGE SCALE GENOMIC DNA]</scope>
    <source>
        <strain evidence="5 6">NCTC11468</strain>
    </source>
</reference>
<dbReference type="InterPro" id="IPR006664">
    <property type="entry name" value="OMP_bac"/>
</dbReference>
<dbReference type="InterPro" id="IPR036737">
    <property type="entry name" value="OmpA-like_sf"/>
</dbReference>
<dbReference type="Gene3D" id="3.30.1330.60">
    <property type="entry name" value="OmpA-like domain"/>
    <property type="match status" value="1"/>
</dbReference>
<dbReference type="Pfam" id="PF00691">
    <property type="entry name" value="OmpA"/>
    <property type="match status" value="1"/>
</dbReference>
<dbReference type="InterPro" id="IPR050330">
    <property type="entry name" value="Bact_OuterMem_StrucFunc"/>
</dbReference>
<dbReference type="GO" id="GO:0009279">
    <property type="term" value="C:cell outer membrane"/>
    <property type="evidence" value="ECO:0007669"/>
    <property type="project" value="UniProtKB-SubCell"/>
</dbReference>
<evidence type="ECO:0000256" key="2">
    <source>
        <dbReference type="ARBA" id="ARBA00023136"/>
    </source>
</evidence>
<dbReference type="Proteomes" id="UP000248758">
    <property type="component" value="Chromosome 1"/>
</dbReference>
<gene>
    <name evidence="5" type="primary">arfA_2</name>
    <name evidence="5" type="ORF">NCTC11468_00934</name>
</gene>
<sequence length="133" mass="14596">MPSAVIAPLSLPDDGTGWFDPGSSTITGTRYQTLAALLPALRRTSQYPVLIVGYTDNTGTAAGNRYLSLRRAESVRDWLVANSEFPSSHFIVDGAGETRPITTNDSQQGRAGNRRIEIIPLYPHLFQVNKDYD</sequence>
<evidence type="ECO:0000256" key="1">
    <source>
        <dbReference type="ARBA" id="ARBA00004442"/>
    </source>
</evidence>
<evidence type="ECO:0000259" key="4">
    <source>
        <dbReference type="PROSITE" id="PS51123"/>
    </source>
</evidence>
<dbReference type="InterPro" id="IPR006665">
    <property type="entry name" value="OmpA-like"/>
</dbReference>